<sequence>MSNLVQLVHVDLSRNNFTGSVPSFNLSKKLTRIYLSHNGLAGEIPLSLFSLPHLERILLSNNHFRGPILEFEKTSSSSLYTLDLSHNNLEGLIPASIFKLGNLTELYLSYNKFNGTENPKMFQGSSNLGLLDLSYNSLKSFPDLKNLSGLQFLDLSNNQISGEIPKLIWEVGNGSLEHLNLSQNNLVGVQEPFVFPEYLGILDLHFNHFQGNIPVLPGSLYYLDLSSNNFTSFPHDNLRCSTWFAFFSLSNNSLTGDISEYICAVNITILDLSRNNLSGRIPTCLLEYSDSRVMLNLGNNNFKGPIPDVFPSRCWLKALDLNGNFIEGEIPKSLANCFDLEVLNLGHNELIAEFPCSVKNLSSLRVLILQSNKLHGDIECLNANGSWPVLQIFDIAHNNFSGELPRRWLTKLQGMMADGDNASLEVLRLDAIVHYVYKDVEGMCLAGDFRWCVEIVCYFTLF</sequence>
<comment type="similarity">
    <text evidence="2">Belongs to the RLP family.</text>
</comment>
<keyword evidence="8" id="KW-1133">Transmembrane helix</keyword>
<keyword evidence="13" id="KW-1185">Reference proteome</keyword>
<keyword evidence="9" id="KW-0472">Membrane</keyword>
<dbReference type="PANTHER" id="PTHR48061">
    <property type="entry name" value="LEUCINE-RICH REPEAT RECEPTOR PROTEIN KINASE EMS1-LIKE-RELATED"/>
    <property type="match status" value="1"/>
</dbReference>
<dbReference type="InterPro" id="IPR032675">
    <property type="entry name" value="LRR_dom_sf"/>
</dbReference>
<evidence type="ECO:0000256" key="9">
    <source>
        <dbReference type="ARBA" id="ARBA00023136"/>
    </source>
</evidence>
<keyword evidence="10" id="KW-0675">Receptor</keyword>
<dbReference type="FunFam" id="3.80.10.10:FF:000041">
    <property type="entry name" value="LRR receptor-like serine/threonine-protein kinase ERECTA"/>
    <property type="match status" value="1"/>
</dbReference>
<dbReference type="SUPFAM" id="SSF52058">
    <property type="entry name" value="L domain-like"/>
    <property type="match status" value="1"/>
</dbReference>
<evidence type="ECO:0000256" key="3">
    <source>
        <dbReference type="ARBA" id="ARBA00022475"/>
    </source>
</evidence>
<evidence type="ECO:0000256" key="8">
    <source>
        <dbReference type="ARBA" id="ARBA00022989"/>
    </source>
</evidence>
<evidence type="ECO:0000256" key="6">
    <source>
        <dbReference type="ARBA" id="ARBA00022729"/>
    </source>
</evidence>
<dbReference type="Pfam" id="PF00560">
    <property type="entry name" value="LRR_1"/>
    <property type="match status" value="6"/>
</dbReference>
<dbReference type="EMBL" id="BTGU01008857">
    <property type="protein sequence ID" value="GMN19425.1"/>
    <property type="molecule type" value="Genomic_DNA"/>
</dbReference>
<dbReference type="Proteomes" id="UP001187192">
    <property type="component" value="Unassembled WGS sequence"/>
</dbReference>
<dbReference type="PROSITE" id="PS51450">
    <property type="entry name" value="LRR"/>
    <property type="match status" value="3"/>
</dbReference>
<comment type="caution">
    <text evidence="12">The sequence shown here is derived from an EMBL/GenBank/DDBJ whole genome shotgun (WGS) entry which is preliminary data.</text>
</comment>
<keyword evidence="5" id="KW-0812">Transmembrane</keyword>
<evidence type="ECO:0000313" key="13">
    <source>
        <dbReference type="Proteomes" id="UP001187192"/>
    </source>
</evidence>
<keyword evidence="7" id="KW-0677">Repeat</keyword>
<dbReference type="InterPro" id="IPR001611">
    <property type="entry name" value="Leu-rich_rpt"/>
</dbReference>
<evidence type="ECO:0000256" key="1">
    <source>
        <dbReference type="ARBA" id="ARBA00004251"/>
    </source>
</evidence>
<dbReference type="PANTHER" id="PTHR48061:SF2">
    <property type="entry name" value="RECEPTOR LIKE PROTEIN 30-LIKE"/>
    <property type="match status" value="1"/>
</dbReference>
<evidence type="ECO:0000313" key="12">
    <source>
        <dbReference type="EMBL" id="GMN19425.1"/>
    </source>
</evidence>
<comment type="subcellular location">
    <subcellularLocation>
        <location evidence="1">Cell membrane</location>
        <topology evidence="1">Single-pass type I membrane protein</topology>
    </subcellularLocation>
</comment>
<dbReference type="InterPro" id="IPR046956">
    <property type="entry name" value="RLP23-like"/>
</dbReference>
<evidence type="ECO:0000256" key="7">
    <source>
        <dbReference type="ARBA" id="ARBA00022737"/>
    </source>
</evidence>
<accession>A0AA87YWJ8</accession>
<dbReference type="FunFam" id="3.80.10.10:FF:001678">
    <property type="entry name" value="Calmodulin-binding receptor kinase CaMRLK"/>
    <property type="match status" value="1"/>
</dbReference>
<evidence type="ECO:0000256" key="2">
    <source>
        <dbReference type="ARBA" id="ARBA00009592"/>
    </source>
</evidence>
<keyword evidence="4" id="KW-0433">Leucine-rich repeat</keyword>
<dbReference type="AlphaFoldDB" id="A0AA87YWJ8"/>
<proteinExistence type="inferred from homology"/>
<dbReference type="SMART" id="SM00364">
    <property type="entry name" value="LRR_BAC"/>
    <property type="match status" value="4"/>
</dbReference>
<dbReference type="PRINTS" id="PR00019">
    <property type="entry name" value="LEURICHRPT"/>
</dbReference>
<organism evidence="12 13">
    <name type="scientific">Ficus carica</name>
    <name type="common">Common fig</name>
    <dbReference type="NCBI Taxonomy" id="3494"/>
    <lineage>
        <taxon>Eukaryota</taxon>
        <taxon>Viridiplantae</taxon>
        <taxon>Streptophyta</taxon>
        <taxon>Embryophyta</taxon>
        <taxon>Tracheophyta</taxon>
        <taxon>Spermatophyta</taxon>
        <taxon>Magnoliopsida</taxon>
        <taxon>eudicotyledons</taxon>
        <taxon>Gunneridae</taxon>
        <taxon>Pentapetalae</taxon>
        <taxon>rosids</taxon>
        <taxon>fabids</taxon>
        <taxon>Rosales</taxon>
        <taxon>Moraceae</taxon>
        <taxon>Ficeae</taxon>
        <taxon>Ficus</taxon>
    </lineage>
</organism>
<evidence type="ECO:0000256" key="4">
    <source>
        <dbReference type="ARBA" id="ARBA00022614"/>
    </source>
</evidence>
<dbReference type="InterPro" id="IPR003591">
    <property type="entry name" value="Leu-rich_rpt_typical-subtyp"/>
</dbReference>
<gene>
    <name evidence="12" type="ORF">TIFTF001_050922</name>
</gene>
<evidence type="ECO:0000256" key="5">
    <source>
        <dbReference type="ARBA" id="ARBA00022692"/>
    </source>
</evidence>
<dbReference type="GO" id="GO:0005886">
    <property type="term" value="C:plasma membrane"/>
    <property type="evidence" value="ECO:0007669"/>
    <property type="project" value="UniProtKB-SubCell"/>
</dbReference>
<keyword evidence="11" id="KW-0325">Glycoprotein</keyword>
<dbReference type="SMART" id="SM00369">
    <property type="entry name" value="LRR_TYP"/>
    <property type="match status" value="5"/>
</dbReference>
<evidence type="ECO:0000256" key="10">
    <source>
        <dbReference type="ARBA" id="ARBA00023170"/>
    </source>
</evidence>
<keyword evidence="3" id="KW-1003">Cell membrane</keyword>
<evidence type="ECO:0000256" key="11">
    <source>
        <dbReference type="ARBA" id="ARBA00023180"/>
    </source>
</evidence>
<protein>
    <submittedName>
        <fullName evidence="12">Uncharacterized protein</fullName>
    </submittedName>
</protein>
<feature type="non-terminal residue" evidence="12">
    <location>
        <position position="1"/>
    </location>
</feature>
<name>A0AA87YWJ8_FICCA</name>
<reference evidence="12" key="1">
    <citation type="submission" date="2023-07" db="EMBL/GenBank/DDBJ databases">
        <title>draft genome sequence of fig (Ficus carica).</title>
        <authorList>
            <person name="Takahashi T."/>
            <person name="Nishimura K."/>
        </authorList>
    </citation>
    <scope>NUCLEOTIDE SEQUENCE</scope>
</reference>
<dbReference type="Pfam" id="PF13855">
    <property type="entry name" value="LRR_8"/>
    <property type="match status" value="2"/>
</dbReference>
<dbReference type="Gene3D" id="3.80.10.10">
    <property type="entry name" value="Ribonuclease Inhibitor"/>
    <property type="match status" value="3"/>
</dbReference>
<keyword evidence="6" id="KW-0732">Signal</keyword>